<feature type="transmembrane region" description="Helical" evidence="2">
    <location>
        <begin position="426"/>
        <end position="443"/>
    </location>
</feature>
<name>A0AAD3CGF5_9STRA</name>
<evidence type="ECO:0000256" key="2">
    <source>
        <dbReference type="SAM" id="Phobius"/>
    </source>
</evidence>
<dbReference type="Pfam" id="PF04982">
    <property type="entry name" value="TM_HPP"/>
    <property type="match status" value="1"/>
</dbReference>
<gene>
    <name evidence="4" type="ORF">CTEN210_00903</name>
</gene>
<dbReference type="InterPro" id="IPR058581">
    <property type="entry name" value="TM_HPP"/>
</dbReference>
<proteinExistence type="predicted"/>
<feature type="transmembrane region" description="Helical" evidence="2">
    <location>
        <begin position="394"/>
        <end position="414"/>
    </location>
</feature>
<evidence type="ECO:0000256" key="1">
    <source>
        <dbReference type="SAM" id="MobiDB-lite"/>
    </source>
</evidence>
<feature type="region of interest" description="Disordered" evidence="1">
    <location>
        <begin position="52"/>
        <end position="80"/>
    </location>
</feature>
<dbReference type="PANTHER" id="PTHR33741:SF5">
    <property type="entry name" value="TRANSMEMBRANE PROTEIN DDB_G0269096-RELATED"/>
    <property type="match status" value="1"/>
</dbReference>
<evidence type="ECO:0000313" key="5">
    <source>
        <dbReference type="Proteomes" id="UP001054902"/>
    </source>
</evidence>
<dbReference type="AlphaFoldDB" id="A0AAD3CGF5"/>
<dbReference type="InterPro" id="IPR007065">
    <property type="entry name" value="HPP"/>
</dbReference>
<keyword evidence="2" id="KW-0812">Transmembrane</keyword>
<keyword evidence="5" id="KW-1185">Reference proteome</keyword>
<dbReference type="PANTHER" id="PTHR33741">
    <property type="entry name" value="TRANSMEMBRANE PROTEIN DDB_G0269096-RELATED"/>
    <property type="match status" value="1"/>
</dbReference>
<keyword evidence="2" id="KW-1133">Transmembrane helix</keyword>
<feature type="domain" description="HPP transmembrane region" evidence="3">
    <location>
        <begin position="392"/>
        <end position="553"/>
    </location>
</feature>
<keyword evidence="2" id="KW-0472">Membrane</keyword>
<evidence type="ECO:0000259" key="3">
    <source>
        <dbReference type="Pfam" id="PF04982"/>
    </source>
</evidence>
<feature type="compositionally biased region" description="Low complexity" evidence="1">
    <location>
        <begin position="71"/>
        <end position="80"/>
    </location>
</feature>
<protein>
    <recommendedName>
        <fullName evidence="3">HPP transmembrane region domain-containing protein</fullName>
    </recommendedName>
</protein>
<accession>A0AAD3CGF5</accession>
<evidence type="ECO:0000313" key="4">
    <source>
        <dbReference type="EMBL" id="GFH44429.1"/>
    </source>
</evidence>
<feature type="compositionally biased region" description="Polar residues" evidence="1">
    <location>
        <begin position="52"/>
        <end position="61"/>
    </location>
</feature>
<dbReference type="EMBL" id="BLLK01000019">
    <property type="protein sequence ID" value="GFH44429.1"/>
    <property type="molecule type" value="Genomic_DNA"/>
</dbReference>
<organism evidence="4 5">
    <name type="scientific">Chaetoceros tenuissimus</name>
    <dbReference type="NCBI Taxonomy" id="426638"/>
    <lineage>
        <taxon>Eukaryota</taxon>
        <taxon>Sar</taxon>
        <taxon>Stramenopiles</taxon>
        <taxon>Ochrophyta</taxon>
        <taxon>Bacillariophyta</taxon>
        <taxon>Coscinodiscophyceae</taxon>
        <taxon>Chaetocerotophycidae</taxon>
        <taxon>Chaetocerotales</taxon>
        <taxon>Chaetocerotaceae</taxon>
        <taxon>Chaetoceros</taxon>
    </lineage>
</organism>
<feature type="transmembrane region" description="Helical" evidence="2">
    <location>
        <begin position="455"/>
        <end position="472"/>
    </location>
</feature>
<feature type="transmembrane region" description="Helical" evidence="2">
    <location>
        <begin position="523"/>
        <end position="543"/>
    </location>
</feature>
<reference evidence="4 5" key="1">
    <citation type="journal article" date="2021" name="Sci. Rep.">
        <title>The genome of the diatom Chaetoceros tenuissimus carries an ancient integrated fragment of an extant virus.</title>
        <authorList>
            <person name="Hongo Y."/>
            <person name="Kimura K."/>
            <person name="Takaki Y."/>
            <person name="Yoshida Y."/>
            <person name="Baba S."/>
            <person name="Kobayashi G."/>
            <person name="Nagasaki K."/>
            <person name="Hano T."/>
            <person name="Tomaru Y."/>
        </authorList>
    </citation>
    <scope>NUCLEOTIDE SEQUENCE [LARGE SCALE GENOMIC DNA]</scope>
    <source>
        <strain evidence="4 5">NIES-3715</strain>
    </source>
</reference>
<sequence>MRLIQKLAESSSCKSLKSCTISAGSSIINTSSKDSNSDIVSTPLLQKKRNTSQYNSTLNSKMSRRKAYNKSSTTGSSAISSDIESGRSLTIINEQQSSSLQLTDDALIQHAINMAGQDAFGIIGVDLWVLSQESGKLSHFGKAGLNWMCPIYKRQLEDERNHQALDALEDLYHDSRVQDEIVGQGLAGNFYQIYGPTASSSANLNHKLTWHDLREFTTNPFQMPSQRMMLLEKVFGKATGIPFNVLGRFKGVVVYYVRKKYDEVGVNSDANTAYMHFAAENIGSVAAMAETRRDAIARRKEKVDGAIRRFKLALKTMDAFQNVAAEEPSDKDEHFQDDDDNIDYKPSSTSILDKFMRRLTLAGVELKRKARAKAKQLKEKSLNPPLDAPPSTSWSIAATTTLSCFIAFLAILGMNQGIKHATNNDYSIILGPFGALITLQYALTAAPPSQPSNCVFGMITCLAVPFLVKTLLYELAGMPQWVVACIGTSLAIGTMCKMGTVHPPAGATAIVFSMSNRGFTKDIALAGLMLAADVVAVILAIILNNSDDTKQYPMYPMWHLGKPPKGFNK</sequence>
<dbReference type="Proteomes" id="UP001054902">
    <property type="component" value="Unassembled WGS sequence"/>
</dbReference>
<comment type="caution">
    <text evidence="4">The sequence shown here is derived from an EMBL/GenBank/DDBJ whole genome shotgun (WGS) entry which is preliminary data.</text>
</comment>